<feature type="compositionally biased region" description="Low complexity" evidence="1">
    <location>
        <begin position="36"/>
        <end position="84"/>
    </location>
</feature>
<dbReference type="InterPro" id="IPR016187">
    <property type="entry name" value="CTDL_fold"/>
</dbReference>
<dbReference type="KEGG" id="sre:PTSG_04829"/>
<dbReference type="Gene3D" id="3.10.100.10">
    <property type="entry name" value="Mannose-Binding Protein A, subunit A"/>
    <property type="match status" value="2"/>
</dbReference>
<feature type="region of interest" description="Disordered" evidence="1">
    <location>
        <begin position="232"/>
        <end position="335"/>
    </location>
</feature>
<proteinExistence type="predicted"/>
<feature type="compositionally biased region" description="Low complexity" evidence="1">
    <location>
        <begin position="309"/>
        <end position="329"/>
    </location>
</feature>
<evidence type="ECO:0000259" key="2">
    <source>
        <dbReference type="PROSITE" id="PS50041"/>
    </source>
</evidence>
<dbReference type="InterPro" id="IPR050111">
    <property type="entry name" value="C-type_lectin/snaclec_domain"/>
</dbReference>
<dbReference type="InParanoid" id="F2U9T8"/>
<feature type="compositionally biased region" description="Low complexity" evidence="1">
    <location>
        <begin position="256"/>
        <end position="294"/>
    </location>
</feature>
<keyword evidence="4" id="KW-1185">Reference proteome</keyword>
<reference evidence="3" key="1">
    <citation type="submission" date="2009-08" db="EMBL/GenBank/DDBJ databases">
        <title>Annotation of Salpingoeca rosetta.</title>
        <authorList>
            <consortium name="The Broad Institute Genome Sequencing Platform"/>
            <person name="Russ C."/>
            <person name="Cuomo C."/>
            <person name="Burger G."/>
            <person name="Gray M.W."/>
            <person name="Holland P.W.H."/>
            <person name="King N."/>
            <person name="Lang F.B.F."/>
            <person name="Roger A.J."/>
            <person name="Ruiz-Trillo I."/>
            <person name="Young S.K."/>
            <person name="Zeng Q."/>
            <person name="Gargeya S."/>
            <person name="Alvarado L."/>
            <person name="Berlin A."/>
            <person name="Chapman S.B."/>
            <person name="Chen Z."/>
            <person name="Freedman E."/>
            <person name="Gellesch M."/>
            <person name="Goldberg J."/>
            <person name="Griggs A."/>
            <person name="Gujja S."/>
            <person name="Heilman E."/>
            <person name="Heiman D."/>
            <person name="Howarth C."/>
            <person name="Mehta T."/>
            <person name="Neiman D."/>
            <person name="Pearson M."/>
            <person name="Roberts A."/>
            <person name="Saif S."/>
            <person name="Shea T."/>
            <person name="Shenoy N."/>
            <person name="Sisk P."/>
            <person name="Stolte C."/>
            <person name="Sykes S."/>
            <person name="White J."/>
            <person name="Yandava C."/>
            <person name="Haas B."/>
            <person name="Nusbaum C."/>
            <person name="Birren B."/>
        </authorList>
    </citation>
    <scope>NUCLEOTIDE SEQUENCE [LARGE SCALE GENOMIC DNA]</scope>
    <source>
        <strain evidence="3">ATCC 50818</strain>
    </source>
</reference>
<accession>F2U9T8</accession>
<dbReference type="Proteomes" id="UP000007799">
    <property type="component" value="Unassembled WGS sequence"/>
</dbReference>
<dbReference type="EMBL" id="GL832965">
    <property type="protein sequence ID" value="EGD73115.1"/>
    <property type="molecule type" value="Genomic_DNA"/>
</dbReference>
<dbReference type="AlphaFoldDB" id="F2U9T8"/>
<dbReference type="RefSeq" id="XP_004994146.1">
    <property type="nucleotide sequence ID" value="XM_004994089.1"/>
</dbReference>
<dbReference type="PANTHER" id="PTHR22803">
    <property type="entry name" value="MANNOSE, PHOSPHOLIPASE, LECTIN RECEPTOR RELATED"/>
    <property type="match status" value="1"/>
</dbReference>
<dbReference type="PROSITE" id="PS50041">
    <property type="entry name" value="C_TYPE_LECTIN_2"/>
    <property type="match status" value="2"/>
</dbReference>
<gene>
    <name evidence="3" type="ORF">PTSG_04829</name>
</gene>
<dbReference type="Pfam" id="PF00059">
    <property type="entry name" value="Lectin_C"/>
    <property type="match status" value="2"/>
</dbReference>
<feature type="domain" description="C-type lectin" evidence="2">
    <location>
        <begin position="338"/>
        <end position="469"/>
    </location>
</feature>
<feature type="compositionally biased region" description="Acidic residues" evidence="1">
    <location>
        <begin position="85"/>
        <end position="98"/>
    </location>
</feature>
<evidence type="ECO:0000256" key="1">
    <source>
        <dbReference type="SAM" id="MobiDB-lite"/>
    </source>
</evidence>
<feature type="compositionally biased region" description="Acidic residues" evidence="1">
    <location>
        <begin position="295"/>
        <end position="308"/>
    </location>
</feature>
<name>F2U9T8_SALR5</name>
<dbReference type="InterPro" id="IPR001304">
    <property type="entry name" value="C-type_lectin-like"/>
</dbReference>
<dbReference type="CDD" id="cd00037">
    <property type="entry name" value="CLECT"/>
    <property type="match status" value="2"/>
</dbReference>
<feature type="region of interest" description="Disordered" evidence="1">
    <location>
        <begin position="1"/>
        <end position="123"/>
    </location>
</feature>
<evidence type="ECO:0000313" key="4">
    <source>
        <dbReference type="Proteomes" id="UP000007799"/>
    </source>
</evidence>
<dbReference type="SMART" id="SM00034">
    <property type="entry name" value="CLECT"/>
    <property type="match status" value="2"/>
</dbReference>
<feature type="domain" description="C-type lectin" evidence="2">
    <location>
        <begin position="128"/>
        <end position="246"/>
    </location>
</feature>
<organism evidence="4">
    <name type="scientific">Salpingoeca rosetta (strain ATCC 50818 / BSB-021)</name>
    <dbReference type="NCBI Taxonomy" id="946362"/>
    <lineage>
        <taxon>Eukaryota</taxon>
        <taxon>Choanoflagellata</taxon>
        <taxon>Craspedida</taxon>
        <taxon>Salpingoecidae</taxon>
        <taxon>Salpingoeca</taxon>
    </lineage>
</organism>
<dbReference type="SUPFAM" id="SSF56436">
    <property type="entry name" value="C-type lectin-like"/>
    <property type="match status" value="2"/>
</dbReference>
<evidence type="ECO:0000313" key="3">
    <source>
        <dbReference type="EMBL" id="EGD73115.1"/>
    </source>
</evidence>
<sequence>MKVEKEDNGASQIEWKATRCSRTRSFVCERAGEADGSTTTLAATTGAATTGAATTGATTTGAGSTGGTTTLPDTTEPSLTTTSTENEDDDDDDEEENESTSTSTATSGASTTTASNGGTIAPTGWVAHGGQEYQLFGDGDANFDEAVAFCENEGGSLASVGSASEHEFVAELVAVQSEGRRGNDRVWIGGVVDGDTQELTWVDGSDAFDFGYPWDEPEDVWGARRPACVEMKDEKEDNGASQIEWKATPRAAEADGSSTTRAATTGATTTGAGSTGGTTTLPDTTEPSLTTTSTENEDDDDDDEEENESTSTSTATSGASTTTASNGGTIAPTGWVAHGGQEYQLFGDGDANFDEAVAFCENEGGSLASVGSASEHEFVAELVAVQSEGRRGNDRVWIGGVVDGDTQELTWVDGSDAFDFGYPWDEPEDVWGGRRPGCVEMKVEKEDNGASEIEWKATRCSRTRSFVCERGLA</sequence>
<protein>
    <recommendedName>
        <fullName evidence="2">C-type lectin domain-containing protein</fullName>
    </recommendedName>
</protein>
<dbReference type="OrthoDB" id="5833759at2759"/>
<dbReference type="STRING" id="946362.F2U9T8"/>
<dbReference type="GeneID" id="16074725"/>
<dbReference type="eggNOG" id="KOG4297">
    <property type="taxonomic scope" value="Eukaryota"/>
</dbReference>
<feature type="compositionally biased region" description="Low complexity" evidence="1">
    <location>
        <begin position="99"/>
        <end position="119"/>
    </location>
</feature>
<dbReference type="InterPro" id="IPR016186">
    <property type="entry name" value="C-type_lectin-like/link_sf"/>
</dbReference>